<dbReference type="GO" id="GO:0005737">
    <property type="term" value="C:cytoplasm"/>
    <property type="evidence" value="ECO:0007669"/>
    <property type="project" value="TreeGrafter"/>
</dbReference>
<dbReference type="OrthoDB" id="2011998at2759"/>
<keyword evidence="9" id="KW-1185">Reference proteome</keyword>
<evidence type="ECO:0000256" key="2">
    <source>
        <dbReference type="ARBA" id="ARBA00005582"/>
    </source>
</evidence>
<dbReference type="Pfam" id="PF00293">
    <property type="entry name" value="NUDIX"/>
    <property type="match status" value="1"/>
</dbReference>
<dbReference type="PROSITE" id="PS51462">
    <property type="entry name" value="NUDIX"/>
    <property type="match status" value="1"/>
</dbReference>
<reference evidence="8" key="1">
    <citation type="submission" date="2020-12" db="EMBL/GenBank/DDBJ databases">
        <authorList>
            <person name="Iha C."/>
        </authorList>
    </citation>
    <scope>NUCLEOTIDE SEQUENCE</scope>
</reference>
<feature type="region of interest" description="Disordered" evidence="6">
    <location>
        <begin position="1"/>
        <end position="20"/>
    </location>
</feature>
<evidence type="ECO:0000256" key="4">
    <source>
        <dbReference type="ARBA" id="ARBA00022801"/>
    </source>
</evidence>
<evidence type="ECO:0000313" key="8">
    <source>
        <dbReference type="EMBL" id="CAD7699637.1"/>
    </source>
</evidence>
<dbReference type="PANTHER" id="PTHR12629">
    <property type="entry name" value="DIPHOSPHOINOSITOL POLYPHOSPHATE PHOSPHOHYDROLASE"/>
    <property type="match status" value="1"/>
</dbReference>
<dbReference type="GO" id="GO:0005634">
    <property type="term" value="C:nucleus"/>
    <property type="evidence" value="ECO:0007669"/>
    <property type="project" value="TreeGrafter"/>
</dbReference>
<dbReference type="InterPro" id="IPR047198">
    <property type="entry name" value="DDP-like_NUDIX"/>
</dbReference>
<dbReference type="GO" id="GO:0046872">
    <property type="term" value="F:metal ion binding"/>
    <property type="evidence" value="ECO:0007669"/>
    <property type="project" value="UniProtKB-KW"/>
</dbReference>
<proteinExistence type="inferred from homology"/>
<comment type="similarity">
    <text evidence="2">Belongs to the Nudix hydrolase family.</text>
</comment>
<dbReference type="EMBL" id="CAJHUC010001079">
    <property type="protein sequence ID" value="CAD7699637.1"/>
    <property type="molecule type" value="Genomic_DNA"/>
</dbReference>
<feature type="domain" description="Nudix hydrolase" evidence="7">
    <location>
        <begin position="23"/>
        <end position="164"/>
    </location>
</feature>
<protein>
    <recommendedName>
        <fullName evidence="7">Nudix hydrolase domain-containing protein</fullName>
    </recommendedName>
</protein>
<keyword evidence="3" id="KW-0479">Metal-binding</keyword>
<keyword evidence="4" id="KW-0378">Hydrolase</keyword>
<dbReference type="Proteomes" id="UP000708148">
    <property type="component" value="Unassembled WGS sequence"/>
</dbReference>
<gene>
    <name evidence="8" type="ORF">OSTQU699_LOCUS4996</name>
</gene>
<evidence type="ECO:0000256" key="5">
    <source>
        <dbReference type="ARBA" id="ARBA00022842"/>
    </source>
</evidence>
<accession>A0A8S1J0C9</accession>
<evidence type="ECO:0000313" key="9">
    <source>
        <dbReference type="Proteomes" id="UP000708148"/>
    </source>
</evidence>
<dbReference type="InterPro" id="IPR000086">
    <property type="entry name" value="NUDIX_hydrolase_dom"/>
</dbReference>
<dbReference type="Gene3D" id="3.90.79.10">
    <property type="entry name" value="Nucleoside Triphosphate Pyrophosphohydrolase"/>
    <property type="match status" value="1"/>
</dbReference>
<keyword evidence="5" id="KW-0460">Magnesium</keyword>
<dbReference type="CDD" id="cd04666">
    <property type="entry name" value="NUDIX_DIPP2_like_Nudt4"/>
    <property type="match status" value="1"/>
</dbReference>
<comment type="cofactor">
    <cofactor evidence="1">
        <name>Mg(2+)</name>
        <dbReference type="ChEBI" id="CHEBI:18420"/>
    </cofactor>
</comment>
<evidence type="ECO:0000259" key="7">
    <source>
        <dbReference type="PROSITE" id="PS51462"/>
    </source>
</evidence>
<dbReference type="PANTHER" id="PTHR12629:SF0">
    <property type="entry name" value="DIPHOSPHOINOSITOL-POLYPHOSPHATE DIPHOSPHATASE"/>
    <property type="match status" value="1"/>
</dbReference>
<dbReference type="GO" id="GO:0016462">
    <property type="term" value="F:pyrophosphatase activity"/>
    <property type="evidence" value="ECO:0007669"/>
    <property type="project" value="InterPro"/>
</dbReference>
<evidence type="ECO:0000256" key="6">
    <source>
        <dbReference type="SAM" id="MobiDB-lite"/>
    </source>
</evidence>
<dbReference type="SUPFAM" id="SSF55811">
    <property type="entry name" value="Nudix"/>
    <property type="match status" value="1"/>
</dbReference>
<organism evidence="8 9">
    <name type="scientific">Ostreobium quekettii</name>
    <dbReference type="NCBI Taxonomy" id="121088"/>
    <lineage>
        <taxon>Eukaryota</taxon>
        <taxon>Viridiplantae</taxon>
        <taxon>Chlorophyta</taxon>
        <taxon>core chlorophytes</taxon>
        <taxon>Ulvophyceae</taxon>
        <taxon>TCBD clade</taxon>
        <taxon>Bryopsidales</taxon>
        <taxon>Ostreobineae</taxon>
        <taxon>Ostreobiaceae</taxon>
        <taxon>Ostreobium</taxon>
    </lineage>
</organism>
<evidence type="ECO:0000256" key="3">
    <source>
        <dbReference type="ARBA" id="ARBA00022723"/>
    </source>
</evidence>
<name>A0A8S1J0C9_9CHLO</name>
<comment type="caution">
    <text evidence="8">The sequence shown here is derived from an EMBL/GenBank/DDBJ whole genome shotgun (WGS) entry which is preliminary data.</text>
</comment>
<sequence>MNGVPCKMQARQGRHKQRYGPGGERLVAGCIPVRYAGDGCGADAVEVLLVTRRCGNGWIFPKGGWECDEQTAEQAAVRETVEEAGVRGDIEGAILGEFPFESQKRGATDPSNGHCLAYMYVLKVEEQLDEWPESHERQRSWFSLPEVCNRCTQAWMRKALCAWVERSGWKDISLLLELPPPLEASQSNGIEDARV</sequence>
<evidence type="ECO:0000256" key="1">
    <source>
        <dbReference type="ARBA" id="ARBA00001946"/>
    </source>
</evidence>
<dbReference type="InterPro" id="IPR015797">
    <property type="entry name" value="NUDIX_hydrolase-like_dom_sf"/>
</dbReference>
<dbReference type="AlphaFoldDB" id="A0A8S1J0C9"/>